<keyword evidence="1" id="KW-0472">Membrane</keyword>
<evidence type="ECO:0000313" key="4">
    <source>
        <dbReference type="EMBL" id="VYS83711.1"/>
    </source>
</evidence>
<dbReference type="GeneID" id="69587251"/>
<dbReference type="InterPro" id="IPR023997">
    <property type="entry name" value="TonB-dep_OMP_SusC/RagA_CS"/>
</dbReference>
<dbReference type="SUPFAM" id="SSF49464">
    <property type="entry name" value="Carboxypeptidase regulatory domain-like"/>
    <property type="match status" value="1"/>
</dbReference>
<dbReference type="Proteomes" id="UP000095606">
    <property type="component" value="Unassembled WGS sequence"/>
</dbReference>
<evidence type="ECO:0000259" key="2">
    <source>
        <dbReference type="Pfam" id="PF07715"/>
    </source>
</evidence>
<evidence type="ECO:0000313" key="5">
    <source>
        <dbReference type="Proteomes" id="UP000095606"/>
    </source>
</evidence>
<dbReference type="InterPro" id="IPR037066">
    <property type="entry name" value="Plug_dom_sf"/>
</dbReference>
<dbReference type="GO" id="GO:0009279">
    <property type="term" value="C:cell outer membrane"/>
    <property type="evidence" value="ECO:0007669"/>
    <property type="project" value="UniProtKB-SubCell"/>
</dbReference>
<dbReference type="InterPro" id="IPR012910">
    <property type="entry name" value="Plug_dom"/>
</dbReference>
<comment type="subcellular location">
    <subcellularLocation>
        <location evidence="1">Cell outer membrane</location>
        <topology evidence="1">Multi-pass membrane protein</topology>
    </subcellularLocation>
</comment>
<dbReference type="SUPFAM" id="SSF56935">
    <property type="entry name" value="Porins"/>
    <property type="match status" value="1"/>
</dbReference>
<dbReference type="Pfam" id="PF07715">
    <property type="entry name" value="Plug"/>
    <property type="match status" value="1"/>
</dbReference>
<dbReference type="NCBIfam" id="TIGR04057">
    <property type="entry name" value="SusC_RagA_signa"/>
    <property type="match status" value="1"/>
</dbReference>
<gene>
    <name evidence="4" type="ORF">BFLFYP10_00173</name>
    <name evidence="3" type="ORF">ERS852461_03719</name>
</gene>
<dbReference type="AlphaFoldDB" id="A0A174S9I5"/>
<comment type="similarity">
    <text evidence="1">Belongs to the TonB-dependent receptor family.</text>
</comment>
<keyword evidence="1" id="KW-0812">Transmembrane</keyword>
<keyword evidence="1" id="KW-1134">Transmembrane beta strand</keyword>
<dbReference type="RefSeq" id="WP_070101332.1">
    <property type="nucleotide sequence ID" value="NZ_CABMFH010000017.1"/>
</dbReference>
<keyword evidence="4" id="KW-0675">Receptor</keyword>
<sequence length="1044" mass="118446">MEHSKNTQREPNGILKMFLLLLCIVGTSVFNQALAVVDQSPIKVIGVVSDELNTPLPGAAVQVDKSTKGVITDLDGKFEIEVLSTDKLLISYVGYETQVITIGDKKTLYVKMTPKTNELQDVTVVAFGKQRKESMTSAIETINPKELKMPTGNLTAALAGRLAGVISYQKSGEPGKDNAEFFVRGVTTFGYSSSPLILLDGFEISANDLARIQPDNIEQFSILKDATSAALYGSKGANGVIMVTTKKGQEGKPRISFRHESRFSTPTKIPKTVDGVTYMKLYNEAQFNDNPLLPPYYEAQKIQNTINGVNSYAYPNVNWYDELFKNLTYNQYYYLNVSGGSKDIQYYLAAAYTNETGILKNEQMNNFQNNINIGTYDVTAKVNIQLTKTTSFEVNMNSRFQNYTGPSVEANDIFNRVMDANPVEFPKYYLPDEKNVYTKHVLFGMNPRNSMANPYADMVKGYKDGFSSNILSQFSLNQKLDFLTKGLNFHAKVSIKTDSSHDSNRSYAPFFYNIKDYDELADVYSLSEIVKGSDVLGEPVNTRSANSHFYFEAGLSYSNVFNDDHELGAVVIYTQEENKNTAAEGSIQVTLPQRNQALRARANYAYKSRYLVEGSVTYNGSEKFDADHRWGVFPAIGAGYMISNENFWRPLSKVVDKFKIRYSYGLVGNDNISDPKDRFYFLSDIGREGGYTWGKDFLTSYSGLRVKRYANPEITWEIARKQDIGVEFNLWRVLDVQLDYFHERREKVYEKRAHIPSTMGLTSDIWGNVGEVKSWGWDGSADLNYAINKDAWLTGRFNFTYAKNEVTEREEPAYRDEYRRTIGWPVRQQWGLIAERLFIDEADVANSPTQGFGTNVQPGDIKYKDINNDGIVNDNDMVPIGYPSVPEFSYGFGLSAGYKNWDISFFFQGQGHNSFFIDPSRIAPFMNYRNAVSYIADDHWSPNNPVSHAFWPRLSTENNANNYKKESTWWLRDGRYLRLKTIELGYSLPKNTLRKVGLSNLRFYFSGLNLLCFSSFNLWDPEMGDNGLGYPLQRVYNIGVQFDF</sequence>
<dbReference type="Pfam" id="PF13715">
    <property type="entry name" value="CarbopepD_reg_2"/>
    <property type="match status" value="1"/>
</dbReference>
<dbReference type="InterPro" id="IPR039426">
    <property type="entry name" value="TonB-dep_rcpt-like"/>
</dbReference>
<reference evidence="4" key="2">
    <citation type="submission" date="2019-11" db="EMBL/GenBank/DDBJ databases">
        <authorList>
            <person name="Feng L."/>
        </authorList>
    </citation>
    <scope>NUCLEOTIDE SEQUENCE</scope>
    <source>
        <strain evidence="4">BfaecisLFYP10</strain>
    </source>
</reference>
<dbReference type="InterPro" id="IPR023996">
    <property type="entry name" value="TonB-dep_OMP_SusC/RagA"/>
</dbReference>
<organism evidence="3 5">
    <name type="scientific">Bacteroides faecis</name>
    <dbReference type="NCBI Taxonomy" id="674529"/>
    <lineage>
        <taxon>Bacteria</taxon>
        <taxon>Pseudomonadati</taxon>
        <taxon>Bacteroidota</taxon>
        <taxon>Bacteroidia</taxon>
        <taxon>Bacteroidales</taxon>
        <taxon>Bacteroidaceae</taxon>
        <taxon>Bacteroides</taxon>
    </lineage>
</organism>
<evidence type="ECO:0000313" key="3">
    <source>
        <dbReference type="EMBL" id="CUP91900.1"/>
    </source>
</evidence>
<dbReference type="NCBIfam" id="TIGR04056">
    <property type="entry name" value="OMP_RagA_SusC"/>
    <property type="match status" value="1"/>
</dbReference>
<feature type="domain" description="TonB-dependent receptor plug" evidence="2">
    <location>
        <begin position="132"/>
        <end position="240"/>
    </location>
</feature>
<proteinExistence type="inferred from homology"/>
<dbReference type="EMBL" id="CZAE01000020">
    <property type="protein sequence ID" value="CUP91900.1"/>
    <property type="molecule type" value="Genomic_DNA"/>
</dbReference>
<accession>A0A6N2RU53</accession>
<dbReference type="PROSITE" id="PS52016">
    <property type="entry name" value="TONB_DEPENDENT_REC_3"/>
    <property type="match status" value="1"/>
</dbReference>
<dbReference type="EMBL" id="CACRSZ010000018">
    <property type="protein sequence ID" value="VYS83711.1"/>
    <property type="molecule type" value="Genomic_DNA"/>
</dbReference>
<reference evidence="3 5" key="1">
    <citation type="submission" date="2015-09" db="EMBL/GenBank/DDBJ databases">
        <authorList>
            <consortium name="Pathogen Informatics"/>
        </authorList>
    </citation>
    <scope>NUCLEOTIDE SEQUENCE [LARGE SCALE GENOMIC DNA]</scope>
    <source>
        <strain evidence="3 5">2789STDY5834846</strain>
    </source>
</reference>
<protein>
    <submittedName>
        <fullName evidence="3">Putative outer membrane protein</fullName>
    </submittedName>
    <submittedName>
        <fullName evidence="4">TonB dependent receptor</fullName>
    </submittedName>
</protein>
<keyword evidence="1" id="KW-0813">Transport</keyword>
<dbReference type="InterPro" id="IPR008969">
    <property type="entry name" value="CarboxyPept-like_regulatory"/>
</dbReference>
<evidence type="ECO:0000256" key="1">
    <source>
        <dbReference type="PROSITE-ProRule" id="PRU01360"/>
    </source>
</evidence>
<dbReference type="Gene3D" id="2.60.40.1120">
    <property type="entry name" value="Carboxypeptidase-like, regulatory domain"/>
    <property type="match status" value="1"/>
</dbReference>
<dbReference type="Gene3D" id="2.170.130.10">
    <property type="entry name" value="TonB-dependent receptor, plug domain"/>
    <property type="match status" value="1"/>
</dbReference>
<name>A0A174S9I5_9BACE</name>
<accession>A0A174S9I5</accession>
<dbReference type="FunFam" id="2.170.130.10:FF:000003">
    <property type="entry name" value="SusC/RagA family TonB-linked outer membrane protein"/>
    <property type="match status" value="1"/>
</dbReference>
<keyword evidence="1" id="KW-0998">Cell outer membrane</keyword>